<dbReference type="GO" id="GO:0032259">
    <property type="term" value="P:methylation"/>
    <property type="evidence" value="ECO:0007669"/>
    <property type="project" value="UniProtKB-KW"/>
</dbReference>
<reference evidence="4" key="1">
    <citation type="journal article" date="2019" name="Int. J. Syst. Evol. Microbiol.">
        <title>The Global Catalogue of Microorganisms (GCM) 10K type strain sequencing project: providing services to taxonomists for standard genome sequencing and annotation.</title>
        <authorList>
            <consortium name="The Broad Institute Genomics Platform"/>
            <consortium name="The Broad Institute Genome Sequencing Center for Infectious Disease"/>
            <person name="Wu L."/>
            <person name="Ma J."/>
        </authorList>
    </citation>
    <scope>NUCLEOTIDE SEQUENCE [LARGE SCALE GENOMIC DNA]</scope>
    <source>
        <strain evidence="4">CCUG 43114</strain>
    </source>
</reference>
<dbReference type="InterPro" id="IPR011146">
    <property type="entry name" value="HIT-like"/>
</dbReference>
<dbReference type="GO" id="GO:0008168">
    <property type="term" value="F:methyltransferase activity"/>
    <property type="evidence" value="ECO:0007669"/>
    <property type="project" value="UniProtKB-KW"/>
</dbReference>
<feature type="domain" description="HIT" evidence="2">
    <location>
        <begin position="20"/>
        <end position="125"/>
    </location>
</feature>
<protein>
    <submittedName>
        <fullName evidence="3">HIT family protein</fullName>
        <ecNumber evidence="3">2.1.1.-</ecNumber>
    </submittedName>
</protein>
<dbReference type="SUPFAM" id="SSF54197">
    <property type="entry name" value="HIT-like"/>
    <property type="match status" value="1"/>
</dbReference>
<dbReference type="InterPro" id="IPR001310">
    <property type="entry name" value="Histidine_triad_HIT"/>
</dbReference>
<evidence type="ECO:0000256" key="1">
    <source>
        <dbReference type="PROSITE-ProRule" id="PRU00464"/>
    </source>
</evidence>
<evidence type="ECO:0000313" key="4">
    <source>
        <dbReference type="Proteomes" id="UP001596122"/>
    </source>
</evidence>
<keyword evidence="3" id="KW-0489">Methyltransferase</keyword>
<dbReference type="Proteomes" id="UP001596122">
    <property type="component" value="Unassembled WGS sequence"/>
</dbReference>
<dbReference type="Gene3D" id="3.30.428.10">
    <property type="entry name" value="HIT-like"/>
    <property type="match status" value="1"/>
</dbReference>
<keyword evidence="4" id="KW-1185">Reference proteome</keyword>
<gene>
    <name evidence="3" type="ORF">ACFPJ6_16305</name>
</gene>
<dbReference type="PANTHER" id="PTHR46648">
    <property type="entry name" value="HIT FAMILY PROTEIN 1"/>
    <property type="match status" value="1"/>
</dbReference>
<dbReference type="Pfam" id="PF01230">
    <property type="entry name" value="HIT"/>
    <property type="match status" value="1"/>
</dbReference>
<feature type="short sequence motif" description="Histidine triad motif" evidence="1">
    <location>
        <begin position="110"/>
        <end position="114"/>
    </location>
</feature>
<dbReference type="InterPro" id="IPR036265">
    <property type="entry name" value="HIT-like_sf"/>
</dbReference>
<accession>A0ABW0GQS7</accession>
<comment type="caution">
    <text evidence="3">The sequence shown here is derived from an EMBL/GenBank/DDBJ whole genome shotgun (WGS) entry which is preliminary data.</text>
</comment>
<name>A0ABW0GQS7_9MICO</name>
<keyword evidence="3" id="KW-0808">Transferase</keyword>
<dbReference type="EC" id="2.1.1.-" evidence="3"/>
<organism evidence="3 4">
    <name type="scientific">Aquipuribacter nitratireducens</name>
    <dbReference type="NCBI Taxonomy" id="650104"/>
    <lineage>
        <taxon>Bacteria</taxon>
        <taxon>Bacillati</taxon>
        <taxon>Actinomycetota</taxon>
        <taxon>Actinomycetes</taxon>
        <taxon>Micrococcales</taxon>
        <taxon>Intrasporangiaceae</taxon>
        <taxon>Aquipuribacter</taxon>
    </lineage>
</organism>
<dbReference type="PRINTS" id="PR00332">
    <property type="entry name" value="HISTRIAD"/>
</dbReference>
<proteinExistence type="predicted"/>
<evidence type="ECO:0000313" key="3">
    <source>
        <dbReference type="EMBL" id="MFC5382328.1"/>
    </source>
</evidence>
<dbReference type="EMBL" id="JBHSLD010000024">
    <property type="protein sequence ID" value="MFC5382328.1"/>
    <property type="molecule type" value="Genomic_DNA"/>
</dbReference>
<dbReference type="PANTHER" id="PTHR46648:SF1">
    <property type="entry name" value="ADENOSINE 5'-MONOPHOSPHORAMIDASE HNT1"/>
    <property type="match status" value="1"/>
</dbReference>
<evidence type="ECO:0000259" key="2">
    <source>
        <dbReference type="PROSITE" id="PS51084"/>
    </source>
</evidence>
<dbReference type="RefSeq" id="WP_340271692.1">
    <property type="nucleotide sequence ID" value="NZ_JBBEOG010000014.1"/>
</dbReference>
<dbReference type="PROSITE" id="PS51084">
    <property type="entry name" value="HIT_2"/>
    <property type="match status" value="1"/>
</dbReference>
<sequence length="160" mass="17325">MAERRSRQQHTPRGSTGPCVFCRIVAGELPAHEVLRTDALVAFLDSHPLFPGHVLLVPTVHVQTHDALPLDLALDWLDASQRLQRAVEQATGADGALLLVNNVVSQSVPHVHQHVIPRRRGDGLRFWLGPRRPYADDARAAATATAAAIRAALSPPAGRT</sequence>